<evidence type="ECO:0000313" key="6">
    <source>
        <dbReference type="Proteomes" id="UP001180020"/>
    </source>
</evidence>
<feature type="domain" description="Plastid lipid-associated protein/fibrillin conserved" evidence="4">
    <location>
        <begin position="72"/>
        <end position="119"/>
    </location>
</feature>
<feature type="domain" description="Plastid lipid-associated protein/fibrillin conserved" evidence="4">
    <location>
        <begin position="151"/>
        <end position="179"/>
    </location>
</feature>
<evidence type="ECO:0000313" key="5">
    <source>
        <dbReference type="EMBL" id="KAK1300451.1"/>
    </source>
</evidence>
<dbReference type="Proteomes" id="UP001180020">
    <property type="component" value="Unassembled WGS sequence"/>
</dbReference>
<keyword evidence="2" id="KW-0934">Plastid</keyword>
<evidence type="ECO:0000259" key="4">
    <source>
        <dbReference type="Pfam" id="PF04755"/>
    </source>
</evidence>
<evidence type="ECO:0000256" key="1">
    <source>
        <dbReference type="ARBA" id="ARBA00004474"/>
    </source>
</evidence>
<dbReference type="EMBL" id="JAUJYO010000013">
    <property type="protein sequence ID" value="KAK1300451.1"/>
    <property type="molecule type" value="Genomic_DNA"/>
</dbReference>
<keyword evidence="3" id="KW-0809">Transit peptide</keyword>
<proteinExistence type="predicted"/>
<sequence length="187" mass="20849">MANLLLQPSIPPRLLSPVTGTGDIPTTQLRRSIVTPIRDHPIRLKANSGIKVSDQTRSLVGGGEVLKSVGETKEALYEALQGIDRGIFGVPSSKKLEIEGLVRLLESENPTPEPTEDLQKRVDIKYDNSTIAPDQLMNIFQKNYDVLLAIFNPEGWLEITYVDESIRVGRDDKGNIFILERTQEENI</sequence>
<reference evidence="5" key="1">
    <citation type="journal article" date="2023" name="Nat. Commun.">
        <title>Diploid and tetraploid genomes of Acorus and the evolution of monocots.</title>
        <authorList>
            <person name="Ma L."/>
            <person name="Liu K.W."/>
            <person name="Li Z."/>
            <person name="Hsiao Y.Y."/>
            <person name="Qi Y."/>
            <person name="Fu T."/>
            <person name="Tang G.D."/>
            <person name="Zhang D."/>
            <person name="Sun W.H."/>
            <person name="Liu D.K."/>
            <person name="Li Y."/>
            <person name="Chen G.Z."/>
            <person name="Liu X.D."/>
            <person name="Liao X.Y."/>
            <person name="Jiang Y.T."/>
            <person name="Yu X."/>
            <person name="Hao Y."/>
            <person name="Huang J."/>
            <person name="Zhao X.W."/>
            <person name="Ke S."/>
            <person name="Chen Y.Y."/>
            <person name="Wu W.L."/>
            <person name="Hsu J.L."/>
            <person name="Lin Y.F."/>
            <person name="Huang M.D."/>
            <person name="Li C.Y."/>
            <person name="Huang L."/>
            <person name="Wang Z.W."/>
            <person name="Zhao X."/>
            <person name="Zhong W.Y."/>
            <person name="Peng D.H."/>
            <person name="Ahmad S."/>
            <person name="Lan S."/>
            <person name="Zhang J.S."/>
            <person name="Tsai W.C."/>
            <person name="Van de Peer Y."/>
            <person name="Liu Z.J."/>
        </authorList>
    </citation>
    <scope>NUCLEOTIDE SEQUENCE</scope>
    <source>
        <strain evidence="5">CP</strain>
    </source>
</reference>
<dbReference type="InterPro" id="IPR039633">
    <property type="entry name" value="PAP"/>
</dbReference>
<organism evidence="5 6">
    <name type="scientific">Acorus calamus</name>
    <name type="common">Sweet flag</name>
    <dbReference type="NCBI Taxonomy" id="4465"/>
    <lineage>
        <taxon>Eukaryota</taxon>
        <taxon>Viridiplantae</taxon>
        <taxon>Streptophyta</taxon>
        <taxon>Embryophyta</taxon>
        <taxon>Tracheophyta</taxon>
        <taxon>Spermatophyta</taxon>
        <taxon>Magnoliopsida</taxon>
        <taxon>Liliopsida</taxon>
        <taxon>Acoraceae</taxon>
        <taxon>Acorus</taxon>
    </lineage>
</organism>
<comment type="caution">
    <text evidence="5">The sequence shown here is derived from an EMBL/GenBank/DDBJ whole genome shotgun (WGS) entry which is preliminary data.</text>
</comment>
<evidence type="ECO:0000256" key="2">
    <source>
        <dbReference type="ARBA" id="ARBA00022640"/>
    </source>
</evidence>
<name>A0AAV9DHS8_ACOCL</name>
<dbReference type="InterPro" id="IPR006843">
    <property type="entry name" value="PAP/fibrillin_dom"/>
</dbReference>
<dbReference type="AlphaFoldDB" id="A0AAV9DHS8"/>
<comment type="subcellular location">
    <subcellularLocation>
        <location evidence="1">Plastid</location>
    </subcellularLocation>
</comment>
<evidence type="ECO:0000256" key="3">
    <source>
        <dbReference type="ARBA" id="ARBA00022946"/>
    </source>
</evidence>
<reference evidence="5" key="2">
    <citation type="submission" date="2023-06" db="EMBL/GenBank/DDBJ databases">
        <authorList>
            <person name="Ma L."/>
            <person name="Liu K.-W."/>
            <person name="Li Z."/>
            <person name="Hsiao Y.-Y."/>
            <person name="Qi Y."/>
            <person name="Fu T."/>
            <person name="Tang G."/>
            <person name="Zhang D."/>
            <person name="Sun W.-H."/>
            <person name="Liu D.-K."/>
            <person name="Li Y."/>
            <person name="Chen G.-Z."/>
            <person name="Liu X.-D."/>
            <person name="Liao X.-Y."/>
            <person name="Jiang Y.-T."/>
            <person name="Yu X."/>
            <person name="Hao Y."/>
            <person name="Huang J."/>
            <person name="Zhao X.-W."/>
            <person name="Ke S."/>
            <person name="Chen Y.-Y."/>
            <person name="Wu W.-L."/>
            <person name="Hsu J.-L."/>
            <person name="Lin Y.-F."/>
            <person name="Huang M.-D."/>
            <person name="Li C.-Y."/>
            <person name="Huang L."/>
            <person name="Wang Z.-W."/>
            <person name="Zhao X."/>
            <person name="Zhong W.-Y."/>
            <person name="Peng D.-H."/>
            <person name="Ahmad S."/>
            <person name="Lan S."/>
            <person name="Zhang J.-S."/>
            <person name="Tsai W.-C."/>
            <person name="Van De Peer Y."/>
            <person name="Liu Z.-J."/>
        </authorList>
    </citation>
    <scope>NUCLEOTIDE SEQUENCE</scope>
    <source>
        <strain evidence="5">CP</strain>
        <tissue evidence="5">Leaves</tissue>
    </source>
</reference>
<keyword evidence="6" id="KW-1185">Reference proteome</keyword>
<accession>A0AAV9DHS8</accession>
<dbReference type="GO" id="GO:0009536">
    <property type="term" value="C:plastid"/>
    <property type="evidence" value="ECO:0007669"/>
    <property type="project" value="UniProtKB-SubCell"/>
</dbReference>
<gene>
    <name evidence="5" type="ORF">QJS10_CPB13g01410</name>
</gene>
<dbReference type="Pfam" id="PF04755">
    <property type="entry name" value="PAP_fibrillin"/>
    <property type="match status" value="2"/>
</dbReference>
<protein>
    <recommendedName>
        <fullName evidence="4">Plastid lipid-associated protein/fibrillin conserved domain-containing protein</fullName>
    </recommendedName>
</protein>
<dbReference type="PANTHER" id="PTHR31906">
    <property type="entry name" value="PLASTID-LIPID-ASSOCIATED PROTEIN 4, CHLOROPLASTIC-RELATED"/>
    <property type="match status" value="1"/>
</dbReference>